<feature type="region of interest" description="Disordered" evidence="1">
    <location>
        <begin position="36"/>
        <end position="106"/>
    </location>
</feature>
<dbReference type="Proteomes" id="UP000322234">
    <property type="component" value="Unassembled WGS sequence"/>
</dbReference>
<name>A0A6B0RB93_9CETA</name>
<gene>
    <name evidence="2" type="ORF">E5288_WYG007794</name>
</gene>
<proteinExistence type="predicted"/>
<feature type="compositionally biased region" description="Polar residues" evidence="1">
    <location>
        <begin position="36"/>
        <end position="52"/>
    </location>
</feature>
<dbReference type="AlphaFoldDB" id="A0A6B0RB93"/>
<comment type="caution">
    <text evidence="2">The sequence shown here is derived from an EMBL/GenBank/DDBJ whole genome shotgun (WGS) entry which is preliminary data.</text>
</comment>
<sequence length="106" mass="11821">MALLLISVVRAQPGEEQAGDTEQGLAIVAQMEQLKSQKLTPAAQQPWKQKSQGKGPHAPVSRLTGAESFLWRTVQLRSRTPERVQQRSENVPRPPDPSAPWLNSWM</sequence>
<evidence type="ECO:0000256" key="1">
    <source>
        <dbReference type="SAM" id="MobiDB-lite"/>
    </source>
</evidence>
<evidence type="ECO:0000313" key="3">
    <source>
        <dbReference type="Proteomes" id="UP000322234"/>
    </source>
</evidence>
<accession>A0A6B0RB93</accession>
<evidence type="ECO:0000313" key="2">
    <source>
        <dbReference type="EMBL" id="MXQ87135.1"/>
    </source>
</evidence>
<organism evidence="2 3">
    <name type="scientific">Bos mutus</name>
    <name type="common">wild yak</name>
    <dbReference type="NCBI Taxonomy" id="72004"/>
    <lineage>
        <taxon>Eukaryota</taxon>
        <taxon>Metazoa</taxon>
        <taxon>Chordata</taxon>
        <taxon>Craniata</taxon>
        <taxon>Vertebrata</taxon>
        <taxon>Euteleostomi</taxon>
        <taxon>Mammalia</taxon>
        <taxon>Eutheria</taxon>
        <taxon>Laurasiatheria</taxon>
        <taxon>Artiodactyla</taxon>
        <taxon>Ruminantia</taxon>
        <taxon>Pecora</taxon>
        <taxon>Bovidae</taxon>
        <taxon>Bovinae</taxon>
        <taxon>Bos</taxon>
    </lineage>
</organism>
<keyword evidence="3" id="KW-1185">Reference proteome</keyword>
<protein>
    <submittedName>
        <fullName evidence="2">Uncharacterized protein</fullName>
    </submittedName>
</protein>
<dbReference type="EMBL" id="VBQZ03000036">
    <property type="protein sequence ID" value="MXQ87135.1"/>
    <property type="molecule type" value="Genomic_DNA"/>
</dbReference>
<reference evidence="2" key="1">
    <citation type="submission" date="2019-10" db="EMBL/GenBank/DDBJ databases">
        <title>The sequence and de novo assembly of the wild yak genome.</title>
        <authorList>
            <person name="Liu Y."/>
        </authorList>
    </citation>
    <scope>NUCLEOTIDE SEQUENCE [LARGE SCALE GENOMIC DNA]</scope>
    <source>
        <strain evidence="2">WY2019</strain>
    </source>
</reference>